<evidence type="ECO:0000313" key="1">
    <source>
        <dbReference type="EMBL" id="GJC86047.1"/>
    </source>
</evidence>
<dbReference type="AlphaFoldDB" id="A0AA37GS93"/>
<sequence>MKAIATQRLNTVFFETVITRATGVIPISKNLATETTDRRLESTLTPCPVGKDSLPAHTRSLTRPTLIKGIGIRINTPGDQAAKLSHTIVAISPSLLLETRTYSRSNRSAPIPKLSNILHMRHLYRPVRTTWNMEIHLHRAQCPGTAIRLDRMAI</sequence>
<reference evidence="1 2" key="1">
    <citation type="submission" date="2021-07" db="EMBL/GenBank/DDBJ databases">
        <title>Genome data of Colletotrichum spaethianum.</title>
        <authorList>
            <person name="Utami Y.D."/>
            <person name="Hiruma K."/>
        </authorList>
    </citation>
    <scope>NUCLEOTIDE SEQUENCE [LARGE SCALE GENOMIC DNA]</scope>
    <source>
        <strain evidence="1 2">MAFF 242679</strain>
    </source>
</reference>
<dbReference type="Proteomes" id="UP001055172">
    <property type="component" value="Unassembled WGS sequence"/>
</dbReference>
<protein>
    <submittedName>
        <fullName evidence="1">Uncharacterized protein</fullName>
    </submittedName>
</protein>
<dbReference type="EMBL" id="BPPX01000020">
    <property type="protein sequence ID" value="GJC86047.1"/>
    <property type="molecule type" value="Genomic_DNA"/>
</dbReference>
<organism evidence="1 2">
    <name type="scientific">Colletotrichum liriopes</name>
    <dbReference type="NCBI Taxonomy" id="708192"/>
    <lineage>
        <taxon>Eukaryota</taxon>
        <taxon>Fungi</taxon>
        <taxon>Dikarya</taxon>
        <taxon>Ascomycota</taxon>
        <taxon>Pezizomycotina</taxon>
        <taxon>Sordariomycetes</taxon>
        <taxon>Hypocreomycetidae</taxon>
        <taxon>Glomerellales</taxon>
        <taxon>Glomerellaceae</taxon>
        <taxon>Colletotrichum</taxon>
        <taxon>Colletotrichum spaethianum species complex</taxon>
    </lineage>
</organism>
<name>A0AA37GS93_9PEZI</name>
<gene>
    <name evidence="1" type="ORF">ColLi_08885</name>
</gene>
<keyword evidence="2" id="KW-1185">Reference proteome</keyword>
<accession>A0AA37GS93</accession>
<evidence type="ECO:0000313" key="2">
    <source>
        <dbReference type="Proteomes" id="UP001055172"/>
    </source>
</evidence>
<comment type="caution">
    <text evidence="1">The sequence shown here is derived from an EMBL/GenBank/DDBJ whole genome shotgun (WGS) entry which is preliminary data.</text>
</comment>
<proteinExistence type="predicted"/>